<proteinExistence type="predicted"/>
<dbReference type="InterPro" id="IPR047057">
    <property type="entry name" value="MerR_fam"/>
</dbReference>
<dbReference type="GO" id="GO:0003700">
    <property type="term" value="F:DNA-binding transcription factor activity"/>
    <property type="evidence" value="ECO:0007669"/>
    <property type="project" value="InterPro"/>
</dbReference>
<dbReference type="CDD" id="cd01109">
    <property type="entry name" value="HTH_YyaN"/>
    <property type="match status" value="1"/>
</dbReference>
<dbReference type="SUPFAM" id="SSF46955">
    <property type="entry name" value="Putative DNA-binding domain"/>
    <property type="match status" value="1"/>
</dbReference>
<gene>
    <name evidence="3" type="primary">rmeB</name>
    <name evidence="3" type="ORF">EsVE80_15430</name>
</gene>
<dbReference type="GO" id="GO:0003677">
    <property type="term" value="F:DNA binding"/>
    <property type="evidence" value="ECO:0007669"/>
    <property type="project" value="UniProtKB-KW"/>
</dbReference>
<dbReference type="PANTHER" id="PTHR30204">
    <property type="entry name" value="REDOX-CYCLING DRUG-SENSING TRANSCRIPTIONAL ACTIVATOR SOXR"/>
    <property type="match status" value="1"/>
</dbReference>
<dbReference type="PANTHER" id="PTHR30204:SF82">
    <property type="entry name" value="TRANSCRIPTIONAL REGULATOR, MERR FAMILY"/>
    <property type="match status" value="1"/>
</dbReference>
<dbReference type="EMBL" id="AP022822">
    <property type="protein sequence ID" value="BCA86020.1"/>
    <property type="molecule type" value="Genomic_DNA"/>
</dbReference>
<dbReference type="InterPro" id="IPR000551">
    <property type="entry name" value="MerR-type_HTH_dom"/>
</dbReference>
<feature type="domain" description="HTH merR-type" evidence="2">
    <location>
        <begin position="3"/>
        <end position="72"/>
    </location>
</feature>
<dbReference type="PROSITE" id="PS50937">
    <property type="entry name" value="HTH_MERR_2"/>
    <property type="match status" value="1"/>
</dbReference>
<keyword evidence="4" id="KW-1185">Reference proteome</keyword>
<reference evidence="3 4" key="1">
    <citation type="submission" date="2020-02" db="EMBL/GenBank/DDBJ databases">
        <title>Characterization of vanA genotype vancomycin-resistant Enterococcus saigonensis VE80.</title>
        <authorList>
            <person name="Harada T."/>
            <person name="Motooka D."/>
            <person name="Nakamura S."/>
            <person name="Yamamoto Y."/>
            <person name="Kawahara R."/>
            <person name="Kawatsu K."/>
        </authorList>
    </citation>
    <scope>NUCLEOTIDE SEQUENCE [LARGE SCALE GENOMIC DNA]</scope>
    <source>
        <strain evidence="3 4">VE80</strain>
    </source>
</reference>
<evidence type="ECO:0000313" key="3">
    <source>
        <dbReference type="EMBL" id="BCA86020.1"/>
    </source>
</evidence>
<keyword evidence="1" id="KW-0238">DNA-binding</keyword>
<dbReference type="RefSeq" id="WP_173103227.1">
    <property type="nucleotide sequence ID" value="NZ_AP022822.1"/>
</dbReference>
<dbReference type="SMART" id="SM00422">
    <property type="entry name" value="HTH_MERR"/>
    <property type="match status" value="1"/>
</dbReference>
<dbReference type="InterPro" id="IPR009061">
    <property type="entry name" value="DNA-bd_dom_put_sf"/>
</dbReference>
<accession>A0A679ICK3</accession>
<dbReference type="Proteomes" id="UP000502998">
    <property type="component" value="Chromosome"/>
</dbReference>
<evidence type="ECO:0000313" key="4">
    <source>
        <dbReference type="Proteomes" id="UP000502998"/>
    </source>
</evidence>
<protein>
    <submittedName>
        <fullName evidence="3">Transcriptional regulator</fullName>
    </submittedName>
</protein>
<dbReference type="KEGG" id="esg:EsVE80_15430"/>
<dbReference type="Pfam" id="PF13411">
    <property type="entry name" value="MerR_1"/>
    <property type="match status" value="1"/>
</dbReference>
<evidence type="ECO:0000259" key="2">
    <source>
        <dbReference type="PROSITE" id="PS50937"/>
    </source>
</evidence>
<dbReference type="AlphaFoldDB" id="A0A679ICK3"/>
<name>A0A679ICK3_9ENTE</name>
<sequence length="153" mass="18010">MKNYSIGEIAQKYQLSVATLRYYDEKGLLPFVKRNEYGQRIFTADDLGYLEVIACLKKSAIPLKDIKVFMQWCIQGDSTLPKRYEFMVSQEEILEQKINVLQANLEFLRWKKWYYAQAKTAGSEKMFFKTGTTQVDSKWRQKYLLEASENSSK</sequence>
<evidence type="ECO:0000256" key="1">
    <source>
        <dbReference type="ARBA" id="ARBA00023125"/>
    </source>
</evidence>
<organism evidence="3 4">
    <name type="scientific">Enterococcus saigonensis</name>
    <dbReference type="NCBI Taxonomy" id="1805431"/>
    <lineage>
        <taxon>Bacteria</taxon>
        <taxon>Bacillati</taxon>
        <taxon>Bacillota</taxon>
        <taxon>Bacilli</taxon>
        <taxon>Lactobacillales</taxon>
        <taxon>Enterococcaceae</taxon>
        <taxon>Enterococcus</taxon>
    </lineage>
</organism>
<dbReference type="Gene3D" id="1.10.1660.10">
    <property type="match status" value="1"/>
</dbReference>